<name>A0A834YH57_TETSI</name>
<proteinExistence type="predicted"/>
<dbReference type="PANTHER" id="PTHR45647:SF100">
    <property type="entry name" value="U-BOX DOMAIN-CONTAINING PROTEIN 33"/>
    <property type="match status" value="1"/>
</dbReference>
<evidence type="ECO:0000313" key="14">
    <source>
        <dbReference type="EMBL" id="KAF8380225.1"/>
    </source>
</evidence>
<dbReference type="Gene3D" id="1.10.510.10">
    <property type="entry name" value="Transferase(Phosphotransferase) domain 1"/>
    <property type="match status" value="1"/>
</dbReference>
<keyword evidence="6" id="KW-0418">Kinase</keyword>
<feature type="region of interest" description="Disordered" evidence="11">
    <location>
        <begin position="261"/>
        <end position="321"/>
    </location>
</feature>
<dbReference type="InterPro" id="IPR017441">
    <property type="entry name" value="Protein_kinase_ATP_BS"/>
</dbReference>
<dbReference type="Pfam" id="PF04564">
    <property type="entry name" value="U-box"/>
    <property type="match status" value="1"/>
</dbReference>
<protein>
    <recommendedName>
        <fullName evidence="3">RING-type E3 ubiquitin transferase</fullName>
        <ecNumber evidence="3">2.3.2.27</ecNumber>
    </recommendedName>
</protein>
<comment type="catalytic activity">
    <reaction evidence="1">
        <text>S-ubiquitinyl-[E2 ubiquitin-conjugating enzyme]-L-cysteine + [acceptor protein]-L-lysine = [E2 ubiquitin-conjugating enzyme]-L-cysteine + N(6)-ubiquitinyl-[acceptor protein]-L-lysine.</text>
        <dbReference type="EC" id="2.3.2.27"/>
    </reaction>
</comment>
<dbReference type="PROSITE" id="PS51698">
    <property type="entry name" value="U_BOX"/>
    <property type="match status" value="1"/>
</dbReference>
<dbReference type="InterPro" id="IPR000719">
    <property type="entry name" value="Prot_kinase_dom"/>
</dbReference>
<evidence type="ECO:0000259" key="13">
    <source>
        <dbReference type="PROSITE" id="PS51698"/>
    </source>
</evidence>
<evidence type="ECO:0000256" key="3">
    <source>
        <dbReference type="ARBA" id="ARBA00012483"/>
    </source>
</evidence>
<dbReference type="GO" id="GO:0005524">
    <property type="term" value="F:ATP binding"/>
    <property type="evidence" value="ECO:0007669"/>
    <property type="project" value="UniProtKB-UniRule"/>
</dbReference>
<dbReference type="Gene3D" id="3.40.50.620">
    <property type="entry name" value="HUPs"/>
    <property type="match status" value="1"/>
</dbReference>
<dbReference type="OrthoDB" id="4062651at2759"/>
<dbReference type="InterPro" id="IPR008271">
    <property type="entry name" value="Ser/Thr_kinase_AS"/>
</dbReference>
<reference evidence="14 15" key="1">
    <citation type="submission" date="2020-04" db="EMBL/GenBank/DDBJ databases">
        <title>Plant Genome Project.</title>
        <authorList>
            <person name="Zhang R.-G."/>
        </authorList>
    </citation>
    <scope>NUCLEOTIDE SEQUENCE [LARGE SCALE GENOMIC DNA]</scope>
    <source>
        <strain evidence="14">YNK0</strain>
        <tissue evidence="14">Leaf</tissue>
    </source>
</reference>
<keyword evidence="7" id="KW-0833">Ubl conjugation pathway</keyword>
<dbReference type="FunFam" id="3.30.200.20:FF:000162">
    <property type="entry name" value="Adenine nucleotide alpha hydrolase-like domain kinase"/>
    <property type="match status" value="1"/>
</dbReference>
<feature type="binding site" evidence="9">
    <location>
        <position position="571"/>
    </location>
    <ligand>
        <name>ATP</name>
        <dbReference type="ChEBI" id="CHEBI:30616"/>
    </ligand>
</feature>
<dbReference type="Gene3D" id="3.30.40.10">
    <property type="entry name" value="Zinc/RING finger domain, C3HC4 (zinc finger)"/>
    <property type="match status" value="1"/>
</dbReference>
<feature type="compositionally biased region" description="Polar residues" evidence="11">
    <location>
        <begin position="305"/>
        <end position="321"/>
    </location>
</feature>
<gene>
    <name evidence="14" type="ORF">HHK36_027707</name>
</gene>
<dbReference type="SMART" id="SM00504">
    <property type="entry name" value="Ubox"/>
    <property type="match status" value="1"/>
</dbReference>
<dbReference type="GO" id="GO:0016567">
    <property type="term" value="P:protein ubiquitination"/>
    <property type="evidence" value="ECO:0007669"/>
    <property type="project" value="UniProtKB-UniPathway"/>
</dbReference>
<evidence type="ECO:0000313" key="15">
    <source>
        <dbReference type="Proteomes" id="UP000655225"/>
    </source>
</evidence>
<dbReference type="InterPro" id="IPR014729">
    <property type="entry name" value="Rossmann-like_a/b/a_fold"/>
</dbReference>
<evidence type="ECO:0000256" key="5">
    <source>
        <dbReference type="ARBA" id="ARBA00022741"/>
    </source>
</evidence>
<dbReference type="PROSITE" id="PS50011">
    <property type="entry name" value="PROTEIN_KINASE_DOM"/>
    <property type="match status" value="1"/>
</dbReference>
<evidence type="ECO:0000256" key="2">
    <source>
        <dbReference type="ARBA" id="ARBA00004906"/>
    </source>
</evidence>
<dbReference type="GO" id="GO:0004672">
    <property type="term" value="F:protein kinase activity"/>
    <property type="evidence" value="ECO:0007669"/>
    <property type="project" value="InterPro"/>
</dbReference>
<accession>A0A834YH57</accession>
<dbReference type="SUPFAM" id="SSF57850">
    <property type="entry name" value="RING/U-box"/>
    <property type="match status" value="1"/>
</dbReference>
<organism evidence="14 15">
    <name type="scientific">Tetracentron sinense</name>
    <name type="common">Spur-leaf</name>
    <dbReference type="NCBI Taxonomy" id="13715"/>
    <lineage>
        <taxon>Eukaryota</taxon>
        <taxon>Viridiplantae</taxon>
        <taxon>Streptophyta</taxon>
        <taxon>Embryophyta</taxon>
        <taxon>Tracheophyta</taxon>
        <taxon>Spermatophyta</taxon>
        <taxon>Magnoliopsida</taxon>
        <taxon>Trochodendrales</taxon>
        <taxon>Trochodendraceae</taxon>
        <taxon>Tetracentron</taxon>
    </lineage>
</organism>
<keyword evidence="8 9" id="KW-0067">ATP-binding</keyword>
<dbReference type="SMART" id="SM00220">
    <property type="entry name" value="S_TKc"/>
    <property type="match status" value="1"/>
</dbReference>
<dbReference type="CDD" id="cd01989">
    <property type="entry name" value="USP_STK_Ubox_N"/>
    <property type="match status" value="1"/>
</dbReference>
<dbReference type="EC" id="2.3.2.27" evidence="3"/>
<comment type="pathway">
    <text evidence="2">Protein modification; protein ubiquitination.</text>
</comment>
<dbReference type="SUPFAM" id="SSF56112">
    <property type="entry name" value="Protein kinase-like (PK-like)"/>
    <property type="match status" value="1"/>
</dbReference>
<dbReference type="CDD" id="cd16655">
    <property type="entry name" value="RING-Ubox_WDSUB1-like"/>
    <property type="match status" value="1"/>
</dbReference>
<comment type="caution">
    <text evidence="14">The sequence shown here is derived from an EMBL/GenBank/DDBJ whole genome shotgun (WGS) entry which is preliminary data.</text>
</comment>
<evidence type="ECO:0000256" key="7">
    <source>
        <dbReference type="ARBA" id="ARBA00022786"/>
    </source>
</evidence>
<dbReference type="InterPro" id="IPR003613">
    <property type="entry name" value="Ubox_domain"/>
</dbReference>
<dbReference type="PANTHER" id="PTHR45647">
    <property type="entry name" value="OS02G0152300 PROTEIN"/>
    <property type="match status" value="1"/>
</dbReference>
<dbReference type="GO" id="GO:0061630">
    <property type="term" value="F:ubiquitin protein ligase activity"/>
    <property type="evidence" value="ECO:0007669"/>
    <property type="project" value="UniProtKB-EC"/>
</dbReference>
<evidence type="ECO:0000259" key="12">
    <source>
        <dbReference type="PROSITE" id="PS50011"/>
    </source>
</evidence>
<evidence type="ECO:0000256" key="6">
    <source>
        <dbReference type="ARBA" id="ARBA00022777"/>
    </source>
</evidence>
<evidence type="ECO:0000256" key="10">
    <source>
        <dbReference type="SAM" id="Coils"/>
    </source>
</evidence>
<dbReference type="PROSITE" id="PS00108">
    <property type="entry name" value="PROTEIN_KINASE_ST"/>
    <property type="match status" value="1"/>
</dbReference>
<evidence type="ECO:0000256" key="4">
    <source>
        <dbReference type="ARBA" id="ARBA00022679"/>
    </source>
</evidence>
<dbReference type="EMBL" id="JABCRI010000021">
    <property type="protein sequence ID" value="KAF8380225.1"/>
    <property type="molecule type" value="Genomic_DNA"/>
</dbReference>
<feature type="domain" description="Protein kinase" evidence="12">
    <location>
        <begin position="543"/>
        <end position="811"/>
    </location>
</feature>
<keyword evidence="4" id="KW-0808">Transferase</keyword>
<keyword evidence="10" id="KW-0175">Coiled coil</keyword>
<dbReference type="OMA" id="QKASHFA"/>
<evidence type="ECO:0000256" key="11">
    <source>
        <dbReference type="SAM" id="MobiDB-lite"/>
    </source>
</evidence>
<dbReference type="AlphaFoldDB" id="A0A834YH57"/>
<dbReference type="SUPFAM" id="SSF52402">
    <property type="entry name" value="Adenine nucleotide alpha hydrolases-like"/>
    <property type="match status" value="1"/>
</dbReference>
<feature type="region of interest" description="Disordered" evidence="11">
    <location>
        <begin position="336"/>
        <end position="361"/>
    </location>
</feature>
<sequence>MAVVSRVPVLRQQIESIRCRDIGTSRLMESGGEIEEEPQRVVEEKIFVAVGKDVKESTSNLSWALRNSGGKKICILHVHQQAHMIPFMGGKCPANKLEEHMVRAHRELEREDMEKLLKKYLLICAKVGVRAEKLDIQMDNIGKGIVELVAQHEIRKLVMGAAADKHYSKRMTEPKSKKAAFVRQQAHLSCHIWFVCKGYLVYTREGTLDETEIEATPSLLASPITGTGQSVPSRSRSVAQCQSHHVRLTNPVQDFFRRTRSVNSELHGRTDKTLSSPEGTGEMPMLQSHLGAESSANEWEGISGRSPSLGSRNSTCSSSEVVGTLDPISVVRVEENEDGSMLPSVHESEEDPPYTSSPNFLQEEGIVNDELYDQLEQAMTEAENSKREAFEESVRRRKAEKDAIEAIRKAKASESLFTKEMKQRKEMEEVLAREKQELQNMKKQQSEVMEELQMVRDQKSVLESQIAESERIIEELEEKIFSAVELLKTLKEERDELQMERDNAVRESEELRKIREKEDPSSLRLQFFSEFSLLEIEEATCNFDPLKKIGEGGYGSVYRGLLRNTQVAIKKLHSHSLQGRAEFQQEVDVLSKVRHPNLVTLVGACPEAWSLIYEYLPNGSLEDRLSCLNNTPPLSWQTRTRIATEICSALIFLHSNNPHSIVHSDLKPANILLDINLVSKLGDFGICRLIARARNSTNTTPFHRTDPKGTFVYMDPELLSTGELTPKSDVYSFGVILLRLLTGRPALGIVKEVQYALEKGNLNGVLDESAGNWPFVQAQQLAHLALRCCEMNRRSRPDLESEVWRVLEPMKASCGASSSFRLGSEGHCRIPSYFICPVFQEIMRDPHVAADGFTYEAEAMKGWFDSGHDTSPMTNLKLAHCNLLPNRALRSVIQDWLQQP</sequence>
<evidence type="ECO:0000256" key="8">
    <source>
        <dbReference type="ARBA" id="ARBA00022840"/>
    </source>
</evidence>
<dbReference type="PROSITE" id="PS00107">
    <property type="entry name" value="PROTEIN_KINASE_ATP"/>
    <property type="match status" value="1"/>
</dbReference>
<dbReference type="InterPro" id="IPR051348">
    <property type="entry name" value="U-box_ubiquitin_ligases"/>
</dbReference>
<feature type="domain" description="U-box" evidence="13">
    <location>
        <begin position="829"/>
        <end position="900"/>
    </location>
</feature>
<evidence type="ECO:0000256" key="9">
    <source>
        <dbReference type="PROSITE-ProRule" id="PRU10141"/>
    </source>
</evidence>
<keyword evidence="15" id="KW-1185">Reference proteome</keyword>
<dbReference type="Proteomes" id="UP000655225">
    <property type="component" value="Unassembled WGS sequence"/>
</dbReference>
<feature type="coiled-coil region" evidence="10">
    <location>
        <begin position="417"/>
        <end position="517"/>
    </location>
</feature>
<dbReference type="Pfam" id="PF00069">
    <property type="entry name" value="Pkinase"/>
    <property type="match status" value="1"/>
</dbReference>
<keyword evidence="5 9" id="KW-0547">Nucleotide-binding</keyword>
<dbReference type="InterPro" id="IPR013083">
    <property type="entry name" value="Znf_RING/FYVE/PHD"/>
</dbReference>
<dbReference type="UniPathway" id="UPA00143"/>
<dbReference type="Gene3D" id="3.30.200.20">
    <property type="entry name" value="Phosphorylase Kinase, domain 1"/>
    <property type="match status" value="1"/>
</dbReference>
<dbReference type="InterPro" id="IPR011009">
    <property type="entry name" value="Kinase-like_dom_sf"/>
</dbReference>
<evidence type="ECO:0000256" key="1">
    <source>
        <dbReference type="ARBA" id="ARBA00000900"/>
    </source>
</evidence>